<evidence type="ECO:0000313" key="3">
    <source>
        <dbReference type="Proteomes" id="UP000244855"/>
    </source>
</evidence>
<dbReference type="Proteomes" id="UP000244855">
    <property type="component" value="Unassembled WGS sequence"/>
</dbReference>
<dbReference type="PROSITE" id="PS50075">
    <property type="entry name" value="CARRIER"/>
    <property type="match status" value="1"/>
</dbReference>
<dbReference type="OrthoDB" id="10253869at2759"/>
<name>A0A2V1CXD9_9PLEO</name>
<gene>
    <name evidence="2" type="ORF">DM02DRAFT_647592</name>
</gene>
<dbReference type="SUPFAM" id="SSF53474">
    <property type="entry name" value="alpha/beta-Hydrolases"/>
    <property type="match status" value="1"/>
</dbReference>
<dbReference type="EMBL" id="KZ806354">
    <property type="protein sequence ID" value="PVH90395.1"/>
    <property type="molecule type" value="Genomic_DNA"/>
</dbReference>
<keyword evidence="3" id="KW-1185">Reference proteome</keyword>
<dbReference type="InterPro" id="IPR036736">
    <property type="entry name" value="ACP-like_sf"/>
</dbReference>
<dbReference type="Gene3D" id="1.10.1200.10">
    <property type="entry name" value="ACP-like"/>
    <property type="match status" value="1"/>
</dbReference>
<dbReference type="AlphaFoldDB" id="A0A2V1CXD9"/>
<evidence type="ECO:0000313" key="2">
    <source>
        <dbReference type="EMBL" id="PVH90395.1"/>
    </source>
</evidence>
<dbReference type="STRING" id="97972.A0A2V1CXD9"/>
<feature type="domain" description="Carrier" evidence="1">
    <location>
        <begin position="245"/>
        <end position="324"/>
    </location>
</feature>
<reference evidence="2 3" key="1">
    <citation type="journal article" date="2018" name="Sci. Rep.">
        <title>Comparative genomics provides insights into the lifestyle and reveals functional heterogeneity of dark septate endophytic fungi.</title>
        <authorList>
            <person name="Knapp D.G."/>
            <person name="Nemeth J.B."/>
            <person name="Barry K."/>
            <person name="Hainaut M."/>
            <person name="Henrissat B."/>
            <person name="Johnson J."/>
            <person name="Kuo A."/>
            <person name="Lim J.H.P."/>
            <person name="Lipzen A."/>
            <person name="Nolan M."/>
            <person name="Ohm R.A."/>
            <person name="Tamas L."/>
            <person name="Grigoriev I.V."/>
            <person name="Spatafora J.W."/>
            <person name="Nagy L.G."/>
            <person name="Kovacs G.M."/>
        </authorList>
    </citation>
    <scope>NUCLEOTIDE SEQUENCE [LARGE SCALE GENOMIC DNA]</scope>
    <source>
        <strain evidence="2 3">DSE2036</strain>
    </source>
</reference>
<accession>A0A2V1CXD9</accession>
<dbReference type="Pfam" id="PF00550">
    <property type="entry name" value="PP-binding"/>
    <property type="match status" value="1"/>
</dbReference>
<dbReference type="InterPro" id="IPR009081">
    <property type="entry name" value="PP-bd_ACP"/>
</dbReference>
<sequence>MATKKSLLNLLNKRALSSCPQSMFFYPLGNTPVPFTHKQVLAAVLGKGSVRKLPKDKPFFNWIGLDHVAGLIEIHLQALWLGYDISRGFSIASLGNCVNLVGRAKEVININGVKIIASNLQVAIEDALNDRVSRLVVFPSMVSNTEQVTVAYIPKNFPTRGEDVLEITRLETQAYLLRTATRPLVFSLQEKSIPLLPVSTLSKISRLKIMRLYEDGEFASDLKLHQQQLLRATNAEREAVQDMSILETKAEFNLLQRVAGTIGLSGEALDITPTTSLFDIRFTSMHVLKFKYNIKKSLGIDVPVILIIKNSTICALAAVLDSHLQNPIRSPVHLVPTDNYDPVVLFHPGVGEVLGFIGLAQSLAADDRPVYALRAAGFKPH</sequence>
<dbReference type="SUPFAM" id="SSF47336">
    <property type="entry name" value="ACP-like"/>
    <property type="match status" value="1"/>
</dbReference>
<protein>
    <recommendedName>
        <fullName evidence="1">Carrier domain-containing protein</fullName>
    </recommendedName>
</protein>
<proteinExistence type="predicted"/>
<dbReference type="InterPro" id="IPR029058">
    <property type="entry name" value="AB_hydrolase_fold"/>
</dbReference>
<dbReference type="Gene3D" id="3.40.50.1820">
    <property type="entry name" value="alpha/beta hydrolase"/>
    <property type="match status" value="1"/>
</dbReference>
<evidence type="ECO:0000259" key="1">
    <source>
        <dbReference type="PROSITE" id="PS50075"/>
    </source>
</evidence>
<organism evidence="2 3">
    <name type="scientific">Periconia macrospinosa</name>
    <dbReference type="NCBI Taxonomy" id="97972"/>
    <lineage>
        <taxon>Eukaryota</taxon>
        <taxon>Fungi</taxon>
        <taxon>Dikarya</taxon>
        <taxon>Ascomycota</taxon>
        <taxon>Pezizomycotina</taxon>
        <taxon>Dothideomycetes</taxon>
        <taxon>Pleosporomycetidae</taxon>
        <taxon>Pleosporales</taxon>
        <taxon>Massarineae</taxon>
        <taxon>Periconiaceae</taxon>
        <taxon>Periconia</taxon>
    </lineage>
</organism>